<evidence type="ECO:0000313" key="4">
    <source>
        <dbReference type="Proteomes" id="UP000182915"/>
    </source>
</evidence>
<feature type="signal peptide" evidence="2">
    <location>
        <begin position="1"/>
        <end position="31"/>
    </location>
</feature>
<dbReference type="RefSeq" id="WP_083408803.1">
    <property type="nucleotide sequence ID" value="NZ_LT629971.1"/>
</dbReference>
<accession>A0A1H6KU17</accession>
<dbReference type="STRING" id="370526.SAMN04489835_4201"/>
<proteinExistence type="predicted"/>
<feature type="compositionally biased region" description="Polar residues" evidence="1">
    <location>
        <begin position="74"/>
        <end position="84"/>
    </location>
</feature>
<keyword evidence="4" id="KW-1185">Reference proteome</keyword>
<feature type="chain" id="PRO_5009298330" description="Secreted protein" evidence="2">
    <location>
        <begin position="32"/>
        <end position="103"/>
    </location>
</feature>
<sequence length="103" mass="10582">MSSTTVSRSRYAATLLGALAVLVLTPATAHAVDNGPTPSGGCTYTDADGYPIPIDDGQDVFVDGKIVSCRGGKITTTTAPQRNGASIRPTLPADKLPVLTRLP</sequence>
<evidence type="ECO:0000256" key="2">
    <source>
        <dbReference type="SAM" id="SignalP"/>
    </source>
</evidence>
<feature type="region of interest" description="Disordered" evidence="1">
    <location>
        <begin position="74"/>
        <end position="103"/>
    </location>
</feature>
<protein>
    <recommendedName>
        <fullName evidence="5">Secreted protein</fullName>
    </recommendedName>
</protein>
<evidence type="ECO:0000313" key="3">
    <source>
        <dbReference type="EMBL" id="SEH79372.1"/>
    </source>
</evidence>
<dbReference type="EMBL" id="LT629971">
    <property type="protein sequence ID" value="SEH79372.1"/>
    <property type="molecule type" value="Genomic_DNA"/>
</dbReference>
<evidence type="ECO:0008006" key="5">
    <source>
        <dbReference type="Google" id="ProtNLM"/>
    </source>
</evidence>
<gene>
    <name evidence="3" type="ORF">SAMN04489835_4201</name>
</gene>
<evidence type="ECO:0000256" key="1">
    <source>
        <dbReference type="SAM" id="MobiDB-lite"/>
    </source>
</evidence>
<dbReference type="OrthoDB" id="4731409at2"/>
<name>A0A1H6KU17_MYCRU</name>
<keyword evidence="2" id="KW-0732">Signal</keyword>
<dbReference type="Proteomes" id="UP000182915">
    <property type="component" value="Chromosome I"/>
</dbReference>
<reference evidence="4" key="1">
    <citation type="submission" date="2016-10" db="EMBL/GenBank/DDBJ databases">
        <authorList>
            <person name="Varghese N."/>
            <person name="Submissions S."/>
        </authorList>
    </citation>
    <scope>NUCLEOTIDE SEQUENCE [LARGE SCALE GENOMIC DNA]</scope>
    <source>
        <strain evidence="4">DSM 45405</strain>
    </source>
</reference>
<dbReference type="AlphaFoldDB" id="A0A1H6KU17"/>
<organism evidence="3 4">
    <name type="scientific">Mycolicibacterium rutilum</name>
    <name type="common">Mycobacterium rutilum</name>
    <dbReference type="NCBI Taxonomy" id="370526"/>
    <lineage>
        <taxon>Bacteria</taxon>
        <taxon>Bacillati</taxon>
        <taxon>Actinomycetota</taxon>
        <taxon>Actinomycetes</taxon>
        <taxon>Mycobacteriales</taxon>
        <taxon>Mycobacteriaceae</taxon>
        <taxon>Mycolicibacterium</taxon>
    </lineage>
</organism>